<dbReference type="AlphaFoldDB" id="A0A517ZNY5"/>
<protein>
    <submittedName>
        <fullName evidence="2">SMI1 / KNR4 family protein</fullName>
    </submittedName>
</protein>
<dbReference type="EMBL" id="CP036276">
    <property type="protein sequence ID" value="QDU44189.1"/>
    <property type="molecule type" value="Genomic_DNA"/>
</dbReference>
<name>A0A517ZNY5_9PLAN</name>
<evidence type="ECO:0000259" key="1">
    <source>
        <dbReference type="Pfam" id="PF09346"/>
    </source>
</evidence>
<evidence type="ECO:0000313" key="2">
    <source>
        <dbReference type="EMBL" id="QDU44189.1"/>
    </source>
</evidence>
<evidence type="ECO:0000313" key="3">
    <source>
        <dbReference type="Proteomes" id="UP000319383"/>
    </source>
</evidence>
<dbReference type="Gene3D" id="3.40.1580.10">
    <property type="entry name" value="SMI1/KNR4-like"/>
    <property type="match status" value="1"/>
</dbReference>
<dbReference type="Pfam" id="PF09346">
    <property type="entry name" value="SMI1_KNR4"/>
    <property type="match status" value="1"/>
</dbReference>
<dbReference type="KEGG" id="sdyn:Mal52_26670"/>
<keyword evidence="3" id="KW-1185">Reference proteome</keyword>
<dbReference type="Proteomes" id="UP000319383">
    <property type="component" value="Chromosome"/>
</dbReference>
<proteinExistence type="predicted"/>
<sequence>MTEQSIATVYVDTAIESLRRHDLMCCPDPNMPAEMRDPNVPPSGAWLAWQPIASTVTDQDIDELESLYCGKLPDLYVEFLKYRHFYELTECGVCFESHVIGQWKEELTRLYDVCRQDFPTGSHLIPFGSHALSDAGPVCFDFQQRHTDGDCSIVIWDHEPLNTDQEIIPLFSSSAKMFESMTFSAKSEIDFLGGDPVEDSEEELIQKGQLLSQFLAIDPNGAGGPAREIWTCWGVTPQATK</sequence>
<dbReference type="SUPFAM" id="SSF160631">
    <property type="entry name" value="SMI1/KNR4-like"/>
    <property type="match status" value="1"/>
</dbReference>
<dbReference type="RefSeq" id="WP_145376585.1">
    <property type="nucleotide sequence ID" value="NZ_CP036276.1"/>
</dbReference>
<reference evidence="2 3" key="1">
    <citation type="submission" date="2019-02" db="EMBL/GenBank/DDBJ databases">
        <title>Deep-cultivation of Planctomycetes and their phenomic and genomic characterization uncovers novel biology.</title>
        <authorList>
            <person name="Wiegand S."/>
            <person name="Jogler M."/>
            <person name="Boedeker C."/>
            <person name="Pinto D."/>
            <person name="Vollmers J."/>
            <person name="Rivas-Marin E."/>
            <person name="Kohn T."/>
            <person name="Peeters S.H."/>
            <person name="Heuer A."/>
            <person name="Rast P."/>
            <person name="Oberbeckmann S."/>
            <person name="Bunk B."/>
            <person name="Jeske O."/>
            <person name="Meyerdierks A."/>
            <person name="Storesund J.E."/>
            <person name="Kallscheuer N."/>
            <person name="Luecker S."/>
            <person name="Lage O.M."/>
            <person name="Pohl T."/>
            <person name="Merkel B.J."/>
            <person name="Hornburger P."/>
            <person name="Mueller R.-W."/>
            <person name="Bruemmer F."/>
            <person name="Labrenz M."/>
            <person name="Spormann A.M."/>
            <person name="Op den Camp H."/>
            <person name="Overmann J."/>
            <person name="Amann R."/>
            <person name="Jetten M.S.M."/>
            <person name="Mascher T."/>
            <person name="Medema M.H."/>
            <person name="Devos D.P."/>
            <person name="Kaster A.-K."/>
            <person name="Ovreas L."/>
            <person name="Rohde M."/>
            <person name="Galperin M.Y."/>
            <person name="Jogler C."/>
        </authorList>
    </citation>
    <scope>NUCLEOTIDE SEQUENCE [LARGE SCALE GENOMIC DNA]</scope>
    <source>
        <strain evidence="2 3">Mal52</strain>
    </source>
</reference>
<dbReference type="InterPro" id="IPR018958">
    <property type="entry name" value="Knr4/Smi1-like_dom"/>
</dbReference>
<dbReference type="InterPro" id="IPR037883">
    <property type="entry name" value="Knr4/Smi1-like_sf"/>
</dbReference>
<feature type="domain" description="Knr4/Smi1-like" evidence="1">
    <location>
        <begin position="56"/>
        <end position="179"/>
    </location>
</feature>
<accession>A0A517ZNY5</accession>
<organism evidence="2 3">
    <name type="scientific">Symmachiella dynata</name>
    <dbReference type="NCBI Taxonomy" id="2527995"/>
    <lineage>
        <taxon>Bacteria</taxon>
        <taxon>Pseudomonadati</taxon>
        <taxon>Planctomycetota</taxon>
        <taxon>Planctomycetia</taxon>
        <taxon>Planctomycetales</taxon>
        <taxon>Planctomycetaceae</taxon>
        <taxon>Symmachiella</taxon>
    </lineage>
</organism>
<gene>
    <name evidence="2" type="ORF">Mal52_26670</name>
</gene>